<accession>A0A2P6MAQ5</accession>
<keyword evidence="1" id="KW-0732">Signal</keyword>
<dbReference type="InterPro" id="IPR025164">
    <property type="entry name" value="Toastrack_DUF4097"/>
</dbReference>
<name>A0A2P6MAQ5_9GAMM</name>
<feature type="signal peptide" evidence="1">
    <location>
        <begin position="1"/>
        <end position="27"/>
    </location>
</feature>
<keyword evidence="4" id="KW-1185">Reference proteome</keyword>
<dbReference type="Proteomes" id="UP000241736">
    <property type="component" value="Unassembled WGS sequence"/>
</dbReference>
<dbReference type="EMBL" id="PVLF01000004">
    <property type="protein sequence ID" value="PRH83076.1"/>
    <property type="molecule type" value="Genomic_DNA"/>
</dbReference>
<protein>
    <recommendedName>
        <fullName evidence="2">DUF4097 domain-containing protein</fullName>
    </recommendedName>
</protein>
<organism evidence="3 4">
    <name type="scientific">Arenimonas caeni</name>
    <dbReference type="NCBI Taxonomy" id="2058085"/>
    <lineage>
        <taxon>Bacteria</taxon>
        <taxon>Pseudomonadati</taxon>
        <taxon>Pseudomonadota</taxon>
        <taxon>Gammaproteobacteria</taxon>
        <taxon>Lysobacterales</taxon>
        <taxon>Lysobacteraceae</taxon>
        <taxon>Arenimonas</taxon>
    </lineage>
</organism>
<evidence type="ECO:0000313" key="3">
    <source>
        <dbReference type="EMBL" id="PRH83076.1"/>
    </source>
</evidence>
<dbReference type="Pfam" id="PF13349">
    <property type="entry name" value="DUF4097"/>
    <property type="match status" value="1"/>
</dbReference>
<feature type="domain" description="DUF4097" evidence="2">
    <location>
        <begin position="44"/>
        <end position="304"/>
    </location>
</feature>
<feature type="chain" id="PRO_5015143473" description="DUF4097 domain-containing protein" evidence="1">
    <location>
        <begin position="28"/>
        <end position="309"/>
    </location>
</feature>
<proteinExistence type="predicted"/>
<evidence type="ECO:0000256" key="1">
    <source>
        <dbReference type="SAM" id="SignalP"/>
    </source>
</evidence>
<dbReference type="AlphaFoldDB" id="A0A2P6MAQ5"/>
<reference evidence="3 4" key="1">
    <citation type="submission" date="2018-03" db="EMBL/GenBank/DDBJ databases">
        <title>Arenimonas caeni sp. nov., isolated from activated sludge.</title>
        <authorList>
            <person name="Liu H."/>
        </authorList>
    </citation>
    <scope>NUCLEOTIDE SEQUENCE [LARGE SCALE GENOMIC DNA]</scope>
    <source>
        <strain evidence="4">z29</strain>
    </source>
</reference>
<evidence type="ECO:0000313" key="4">
    <source>
        <dbReference type="Proteomes" id="UP000241736"/>
    </source>
</evidence>
<sequence length="309" mass="31934">MRTNKESTMFARLILATSLMLALPAMADTPIDETRPLAADGRVSIENLKGEIVVRAWDRPEVHVTGTLGEGIESFSVAGSGSSLSIEVKYPKNGGGWFSGGNKSGPSLLEVRMPATASLDVDAVSARVDIAGLDGGRLSVDNVSGEVRVRGSRVSEARFDNVSGDIDAEIDSPDIAIDTVSGDVRLVGAGGGSLGLDTVSGSAGVELGEVRRVVMDTVSGDIELSTRLAPGGQISADSVSGGLRLRLPADTSARLAVETFSGGISSPVGQVQTERYGPGKRLQAPLGDGDGDIRLEAFSGDVRVELTLK</sequence>
<gene>
    <name evidence="3" type="ORF">C6N40_05405</name>
</gene>
<evidence type="ECO:0000259" key="2">
    <source>
        <dbReference type="Pfam" id="PF13349"/>
    </source>
</evidence>
<comment type="caution">
    <text evidence="3">The sequence shown here is derived from an EMBL/GenBank/DDBJ whole genome shotgun (WGS) entry which is preliminary data.</text>
</comment>
<dbReference type="OrthoDB" id="7056452at2"/>